<dbReference type="GO" id="GO:0005685">
    <property type="term" value="C:U1 snRNP"/>
    <property type="evidence" value="ECO:0007669"/>
    <property type="project" value="InterPro"/>
</dbReference>
<dbReference type="PANTHER" id="PTHR31148">
    <property type="entry name" value="U1 SMALL NUCLEAR RIBONUCLEOPROTEIN C"/>
    <property type="match status" value="1"/>
</dbReference>
<dbReference type="STRING" id="669874.A0A1E4TS86"/>
<feature type="region of interest" description="Disordered" evidence="8">
    <location>
        <begin position="83"/>
        <end position="112"/>
    </location>
</feature>
<dbReference type="EMBL" id="KV454015">
    <property type="protein sequence ID" value="ODV94621.1"/>
    <property type="molecule type" value="Genomic_DNA"/>
</dbReference>
<dbReference type="OrthoDB" id="76567at2759"/>
<keyword evidence="7" id="KW-0687">Ribonucleoprotein</keyword>
<evidence type="ECO:0000256" key="5">
    <source>
        <dbReference type="ARBA" id="ARBA00022884"/>
    </source>
</evidence>
<dbReference type="Gene3D" id="3.30.160.60">
    <property type="entry name" value="Classic Zinc Finger"/>
    <property type="match status" value="1"/>
</dbReference>
<sequence>MPKYYCEYCRSYLTHDSMSVRKSHLMGKNHLKYYCDYYEREAKKSNVWEPSELPYEATLKEYFKGIPGSRNLKLGEVLEQENFLDEQEEDEEISNISGPGPTNSSRSAAGVGAGATTSATSATSAAAAAATAMKTTTNAYDDLEHTITERYLAPPPPLPNLPNPPPSVYHYDLRQQRLKVAELMRRHET</sequence>
<name>A0A1E4TS86_PACTA</name>
<dbReference type="GO" id="GO:0008270">
    <property type="term" value="F:zinc ion binding"/>
    <property type="evidence" value="ECO:0007669"/>
    <property type="project" value="UniProtKB-KW"/>
</dbReference>
<evidence type="ECO:0000313" key="10">
    <source>
        <dbReference type="EMBL" id="ODV94621.1"/>
    </source>
</evidence>
<evidence type="ECO:0000256" key="4">
    <source>
        <dbReference type="ARBA" id="ARBA00022833"/>
    </source>
</evidence>
<evidence type="ECO:0000256" key="1">
    <source>
        <dbReference type="ARBA" id="ARBA00004123"/>
    </source>
</evidence>
<evidence type="ECO:0000256" key="3">
    <source>
        <dbReference type="ARBA" id="ARBA00022771"/>
    </source>
</evidence>
<evidence type="ECO:0000256" key="2">
    <source>
        <dbReference type="ARBA" id="ARBA00022723"/>
    </source>
</evidence>
<evidence type="ECO:0000256" key="6">
    <source>
        <dbReference type="ARBA" id="ARBA00023242"/>
    </source>
</evidence>
<accession>A0A1E4TS86</accession>
<keyword evidence="2" id="KW-0479">Metal-binding</keyword>
<dbReference type="SMART" id="SM00451">
    <property type="entry name" value="ZnF_U1"/>
    <property type="match status" value="1"/>
</dbReference>
<dbReference type="GO" id="GO:0000395">
    <property type="term" value="P:mRNA 5'-splice site recognition"/>
    <property type="evidence" value="ECO:0007669"/>
    <property type="project" value="InterPro"/>
</dbReference>
<dbReference type="InterPro" id="IPR000690">
    <property type="entry name" value="Matrin/U1-C_Znf_C2H2"/>
</dbReference>
<feature type="compositionally biased region" description="Acidic residues" evidence="8">
    <location>
        <begin position="83"/>
        <end position="93"/>
    </location>
</feature>
<comment type="subcellular location">
    <subcellularLocation>
        <location evidence="1">Nucleus</location>
    </subcellularLocation>
</comment>
<keyword evidence="3" id="KW-0863">Zinc-finger</keyword>
<dbReference type="GO" id="GO:0030627">
    <property type="term" value="F:pre-mRNA 5'-splice site binding"/>
    <property type="evidence" value="ECO:0007669"/>
    <property type="project" value="InterPro"/>
</dbReference>
<gene>
    <name evidence="10" type="ORF">PACTADRAFT_85854</name>
</gene>
<dbReference type="InterPro" id="IPR017340">
    <property type="entry name" value="U1_snRNP-C"/>
</dbReference>
<protein>
    <recommendedName>
        <fullName evidence="9">Matrin-type domain-containing protein</fullName>
    </recommendedName>
</protein>
<dbReference type="InterPro" id="IPR036236">
    <property type="entry name" value="Znf_C2H2_sf"/>
</dbReference>
<proteinExistence type="predicted"/>
<keyword evidence="4" id="KW-0862">Zinc</keyword>
<dbReference type="PROSITE" id="PS50171">
    <property type="entry name" value="ZF_MATRIN"/>
    <property type="match status" value="1"/>
</dbReference>
<reference evidence="11" key="1">
    <citation type="submission" date="2016-05" db="EMBL/GenBank/DDBJ databases">
        <title>Comparative genomics of biotechnologically important yeasts.</title>
        <authorList>
            <consortium name="DOE Joint Genome Institute"/>
            <person name="Riley R."/>
            <person name="Haridas S."/>
            <person name="Wolfe K.H."/>
            <person name="Lopes M.R."/>
            <person name="Hittinger C.T."/>
            <person name="Goker M."/>
            <person name="Salamov A."/>
            <person name="Wisecaver J."/>
            <person name="Long T.M."/>
            <person name="Aerts A.L."/>
            <person name="Barry K."/>
            <person name="Choi C."/>
            <person name="Clum A."/>
            <person name="Coughlan A.Y."/>
            <person name="Deshpande S."/>
            <person name="Douglass A.P."/>
            <person name="Hanson S.J."/>
            <person name="Klenk H.-P."/>
            <person name="Labutti K."/>
            <person name="Lapidus A."/>
            <person name="Lindquist E."/>
            <person name="Lipzen A."/>
            <person name="Meier-Kolthoff J.P."/>
            <person name="Ohm R.A."/>
            <person name="Otillar R.P."/>
            <person name="Pangilinan J."/>
            <person name="Peng Y."/>
            <person name="Rokas A."/>
            <person name="Rosa C.A."/>
            <person name="Scheuner C."/>
            <person name="Sibirny A.A."/>
            <person name="Slot J.C."/>
            <person name="Stielow J.B."/>
            <person name="Sun H."/>
            <person name="Kurtzman C.P."/>
            <person name="Blackwell M."/>
            <person name="Grigoriev I.V."/>
            <person name="Jeffries T.W."/>
        </authorList>
    </citation>
    <scope>NUCLEOTIDE SEQUENCE [LARGE SCALE GENOMIC DNA]</scope>
    <source>
        <strain evidence="11">NRRL Y-2460</strain>
    </source>
</reference>
<feature type="domain" description="Matrin-type" evidence="9">
    <location>
        <begin position="4"/>
        <end position="36"/>
    </location>
</feature>
<organism evidence="10 11">
    <name type="scientific">Pachysolen tannophilus NRRL Y-2460</name>
    <dbReference type="NCBI Taxonomy" id="669874"/>
    <lineage>
        <taxon>Eukaryota</taxon>
        <taxon>Fungi</taxon>
        <taxon>Dikarya</taxon>
        <taxon>Ascomycota</taxon>
        <taxon>Saccharomycotina</taxon>
        <taxon>Pichiomycetes</taxon>
        <taxon>Pachysolenaceae</taxon>
        <taxon>Pachysolen</taxon>
    </lineage>
</organism>
<keyword evidence="11" id="KW-1185">Reference proteome</keyword>
<feature type="region of interest" description="Disordered" evidence="8">
    <location>
        <begin position="145"/>
        <end position="168"/>
    </location>
</feature>
<keyword evidence="6" id="KW-0539">Nucleus</keyword>
<dbReference type="AlphaFoldDB" id="A0A1E4TS86"/>
<dbReference type="PANTHER" id="PTHR31148:SF1">
    <property type="entry name" value="U1 SMALL NUCLEAR RIBONUCLEOPROTEIN C"/>
    <property type="match status" value="1"/>
</dbReference>
<keyword evidence="5" id="KW-0694">RNA-binding</keyword>
<dbReference type="PIRSF" id="PIRSF037969">
    <property type="entry name" value="U1_snRNP-C"/>
    <property type="match status" value="1"/>
</dbReference>
<evidence type="ECO:0000313" key="11">
    <source>
        <dbReference type="Proteomes" id="UP000094236"/>
    </source>
</evidence>
<evidence type="ECO:0000256" key="8">
    <source>
        <dbReference type="SAM" id="MobiDB-lite"/>
    </source>
</evidence>
<evidence type="ECO:0000259" key="9">
    <source>
        <dbReference type="PROSITE" id="PS50171"/>
    </source>
</evidence>
<feature type="compositionally biased region" description="Pro residues" evidence="8">
    <location>
        <begin position="153"/>
        <end position="167"/>
    </location>
</feature>
<dbReference type="Proteomes" id="UP000094236">
    <property type="component" value="Unassembled WGS sequence"/>
</dbReference>
<evidence type="ECO:0000256" key="7">
    <source>
        <dbReference type="ARBA" id="ARBA00023274"/>
    </source>
</evidence>
<dbReference type="InterPro" id="IPR013085">
    <property type="entry name" value="U1-CZ_Znf_C2H2"/>
</dbReference>
<dbReference type="SUPFAM" id="SSF57667">
    <property type="entry name" value="beta-beta-alpha zinc fingers"/>
    <property type="match status" value="1"/>
</dbReference>
<dbReference type="Pfam" id="PF06220">
    <property type="entry name" value="zf-U1"/>
    <property type="match status" value="1"/>
</dbReference>
<dbReference type="InterPro" id="IPR003604">
    <property type="entry name" value="Matrin/U1-like-C_Znf_C2H2"/>
</dbReference>